<dbReference type="RefSeq" id="WP_337703935.1">
    <property type="nucleotide sequence ID" value="NZ_JBBEGM010000006.1"/>
</dbReference>
<feature type="domain" description="HTH luxR-type" evidence="6">
    <location>
        <begin position="154"/>
        <end position="219"/>
    </location>
</feature>
<evidence type="ECO:0000256" key="4">
    <source>
        <dbReference type="ARBA" id="ARBA00023163"/>
    </source>
</evidence>
<keyword evidence="3" id="KW-0238">DNA-binding</keyword>
<dbReference type="InterPro" id="IPR011006">
    <property type="entry name" value="CheY-like_superfamily"/>
</dbReference>
<sequence>MPIRIVLADDDRLVRAGLLMILNAQHDIEVVAEAGDGEAALAAIRRHHPDVAVVDVRMPVLDGVEVARALAALDSVTDADRPVGVVMITNFHVSEAVYEAMRAGATGFVLKDAAPSELVSAIRSVADGEAWLDPAVTRDLIEEFARRPMSVLPPVAEVAELTKRERDVLALMAHGLSNDEIGEHFTIVTATVKTHVNRIFMKLGIRDRAQAVALAYRSRLVALDEPLPRSPRSGA</sequence>
<comment type="caution">
    <text evidence="8">The sequence shown here is derived from an EMBL/GenBank/DDBJ whole genome shotgun (WGS) entry which is preliminary data.</text>
</comment>
<dbReference type="EMBL" id="JBBEGM010000006">
    <property type="protein sequence ID" value="MEJ2862554.1"/>
    <property type="molecule type" value="Genomic_DNA"/>
</dbReference>
<dbReference type="InterPro" id="IPR016032">
    <property type="entry name" value="Sig_transdc_resp-reg_C-effctor"/>
</dbReference>
<gene>
    <name evidence="8" type="ORF">WCD58_15385</name>
</gene>
<name>A0ABU8M5F8_9PSEU</name>
<dbReference type="SMART" id="SM00421">
    <property type="entry name" value="HTH_LUXR"/>
    <property type="match status" value="1"/>
</dbReference>
<dbReference type="PROSITE" id="PS50043">
    <property type="entry name" value="HTH_LUXR_2"/>
    <property type="match status" value="1"/>
</dbReference>
<dbReference type="Gene3D" id="3.40.50.2300">
    <property type="match status" value="1"/>
</dbReference>
<dbReference type="Proteomes" id="UP001369736">
    <property type="component" value="Unassembled WGS sequence"/>
</dbReference>
<dbReference type="InterPro" id="IPR001789">
    <property type="entry name" value="Sig_transdc_resp-reg_receiver"/>
</dbReference>
<dbReference type="InterPro" id="IPR039420">
    <property type="entry name" value="WalR-like"/>
</dbReference>
<evidence type="ECO:0000256" key="3">
    <source>
        <dbReference type="ARBA" id="ARBA00023125"/>
    </source>
</evidence>
<keyword evidence="9" id="KW-1185">Reference proteome</keyword>
<dbReference type="InterPro" id="IPR058245">
    <property type="entry name" value="NreC/VraR/RcsB-like_REC"/>
</dbReference>
<dbReference type="PANTHER" id="PTHR43214:SF24">
    <property type="entry name" value="TRANSCRIPTIONAL REGULATORY PROTEIN NARL-RELATED"/>
    <property type="match status" value="1"/>
</dbReference>
<keyword evidence="4" id="KW-0804">Transcription</keyword>
<dbReference type="InterPro" id="IPR000792">
    <property type="entry name" value="Tscrpt_reg_LuxR_C"/>
</dbReference>
<dbReference type="CDD" id="cd06170">
    <property type="entry name" value="LuxR_C_like"/>
    <property type="match status" value="1"/>
</dbReference>
<evidence type="ECO:0000256" key="1">
    <source>
        <dbReference type="ARBA" id="ARBA00022553"/>
    </source>
</evidence>
<evidence type="ECO:0000259" key="6">
    <source>
        <dbReference type="PROSITE" id="PS50043"/>
    </source>
</evidence>
<dbReference type="Pfam" id="PF00196">
    <property type="entry name" value="GerE"/>
    <property type="match status" value="1"/>
</dbReference>
<dbReference type="PROSITE" id="PS00622">
    <property type="entry name" value="HTH_LUXR_1"/>
    <property type="match status" value="1"/>
</dbReference>
<dbReference type="SUPFAM" id="SSF52172">
    <property type="entry name" value="CheY-like"/>
    <property type="match status" value="1"/>
</dbReference>
<proteinExistence type="predicted"/>
<evidence type="ECO:0000259" key="7">
    <source>
        <dbReference type="PROSITE" id="PS50110"/>
    </source>
</evidence>
<evidence type="ECO:0000313" key="9">
    <source>
        <dbReference type="Proteomes" id="UP001369736"/>
    </source>
</evidence>
<accession>A0ABU8M5F8</accession>
<feature type="modified residue" description="4-aspartylphosphate" evidence="5">
    <location>
        <position position="55"/>
    </location>
</feature>
<dbReference type="SUPFAM" id="SSF46894">
    <property type="entry name" value="C-terminal effector domain of the bipartite response regulators"/>
    <property type="match status" value="1"/>
</dbReference>
<evidence type="ECO:0000256" key="5">
    <source>
        <dbReference type="PROSITE-ProRule" id="PRU00169"/>
    </source>
</evidence>
<protein>
    <submittedName>
        <fullName evidence="8">Response regulator transcription factor</fullName>
    </submittedName>
</protein>
<dbReference type="Pfam" id="PF00072">
    <property type="entry name" value="Response_reg"/>
    <property type="match status" value="1"/>
</dbReference>
<reference evidence="8 9" key="1">
    <citation type="submission" date="2024-03" db="EMBL/GenBank/DDBJ databases">
        <title>Actinomycetospora sp. OC33-EN07, a novel actinomycete isolated from wild orchid (Aerides multiflora).</title>
        <authorList>
            <person name="Suriyachadkun C."/>
        </authorList>
    </citation>
    <scope>NUCLEOTIDE SEQUENCE [LARGE SCALE GENOMIC DNA]</scope>
    <source>
        <strain evidence="8 9">OC33-EN07</strain>
    </source>
</reference>
<evidence type="ECO:0000256" key="2">
    <source>
        <dbReference type="ARBA" id="ARBA00023015"/>
    </source>
</evidence>
<organism evidence="8 9">
    <name type="scientific">Actinomycetospora flava</name>
    <dbReference type="NCBI Taxonomy" id="3129232"/>
    <lineage>
        <taxon>Bacteria</taxon>
        <taxon>Bacillati</taxon>
        <taxon>Actinomycetota</taxon>
        <taxon>Actinomycetes</taxon>
        <taxon>Pseudonocardiales</taxon>
        <taxon>Pseudonocardiaceae</taxon>
        <taxon>Actinomycetospora</taxon>
    </lineage>
</organism>
<dbReference type="PANTHER" id="PTHR43214">
    <property type="entry name" value="TWO-COMPONENT RESPONSE REGULATOR"/>
    <property type="match status" value="1"/>
</dbReference>
<keyword evidence="1 5" id="KW-0597">Phosphoprotein</keyword>
<dbReference type="CDD" id="cd17535">
    <property type="entry name" value="REC_NarL-like"/>
    <property type="match status" value="1"/>
</dbReference>
<feature type="domain" description="Response regulatory" evidence="7">
    <location>
        <begin position="4"/>
        <end position="126"/>
    </location>
</feature>
<keyword evidence="2" id="KW-0805">Transcription regulation</keyword>
<dbReference type="PRINTS" id="PR00038">
    <property type="entry name" value="HTHLUXR"/>
</dbReference>
<dbReference type="SMART" id="SM00448">
    <property type="entry name" value="REC"/>
    <property type="match status" value="1"/>
</dbReference>
<evidence type="ECO:0000313" key="8">
    <source>
        <dbReference type="EMBL" id="MEJ2862554.1"/>
    </source>
</evidence>
<dbReference type="PROSITE" id="PS50110">
    <property type="entry name" value="RESPONSE_REGULATORY"/>
    <property type="match status" value="1"/>
</dbReference>